<organism evidence="2 3">
    <name type="scientific">Allorhodopirellula solitaria</name>
    <dbReference type="NCBI Taxonomy" id="2527987"/>
    <lineage>
        <taxon>Bacteria</taxon>
        <taxon>Pseudomonadati</taxon>
        <taxon>Planctomycetota</taxon>
        <taxon>Planctomycetia</taxon>
        <taxon>Pirellulales</taxon>
        <taxon>Pirellulaceae</taxon>
        <taxon>Allorhodopirellula</taxon>
    </lineage>
</organism>
<sequence>MKDPWIENEWDDLCERLQECAADMDSTADDEVTSRQEAASEFVSSDPPTRYPELLQRVAEAAGLAISWQSTS</sequence>
<evidence type="ECO:0000313" key="2">
    <source>
        <dbReference type="EMBL" id="TWT74336.1"/>
    </source>
</evidence>
<reference evidence="2 3" key="1">
    <citation type="submission" date="2019-02" db="EMBL/GenBank/DDBJ databases">
        <title>Deep-cultivation of Planctomycetes and their phenomic and genomic characterization uncovers novel biology.</title>
        <authorList>
            <person name="Wiegand S."/>
            <person name="Jogler M."/>
            <person name="Boedeker C."/>
            <person name="Pinto D."/>
            <person name="Vollmers J."/>
            <person name="Rivas-Marin E."/>
            <person name="Kohn T."/>
            <person name="Peeters S.H."/>
            <person name="Heuer A."/>
            <person name="Rast P."/>
            <person name="Oberbeckmann S."/>
            <person name="Bunk B."/>
            <person name="Jeske O."/>
            <person name="Meyerdierks A."/>
            <person name="Storesund J.E."/>
            <person name="Kallscheuer N."/>
            <person name="Luecker S."/>
            <person name="Lage O.M."/>
            <person name="Pohl T."/>
            <person name="Merkel B.J."/>
            <person name="Hornburger P."/>
            <person name="Mueller R.-W."/>
            <person name="Bruemmer F."/>
            <person name="Labrenz M."/>
            <person name="Spormann A.M."/>
            <person name="Op Den Camp H."/>
            <person name="Overmann J."/>
            <person name="Amann R."/>
            <person name="Jetten M.S.M."/>
            <person name="Mascher T."/>
            <person name="Medema M.H."/>
            <person name="Devos D.P."/>
            <person name="Kaster A.-K."/>
            <person name="Ovreas L."/>
            <person name="Rohde M."/>
            <person name="Galperin M.Y."/>
            <person name="Jogler C."/>
        </authorList>
    </citation>
    <scope>NUCLEOTIDE SEQUENCE [LARGE SCALE GENOMIC DNA]</scope>
    <source>
        <strain evidence="2 3">CA85</strain>
    </source>
</reference>
<gene>
    <name evidence="2" type="ORF">CA85_12240</name>
</gene>
<evidence type="ECO:0000256" key="1">
    <source>
        <dbReference type="SAM" id="MobiDB-lite"/>
    </source>
</evidence>
<dbReference type="AlphaFoldDB" id="A0A5C5YF33"/>
<comment type="caution">
    <text evidence="2">The sequence shown here is derived from an EMBL/GenBank/DDBJ whole genome shotgun (WGS) entry which is preliminary data.</text>
</comment>
<dbReference type="OrthoDB" id="276288at2"/>
<dbReference type="EMBL" id="SJPK01000002">
    <property type="protein sequence ID" value="TWT74336.1"/>
    <property type="molecule type" value="Genomic_DNA"/>
</dbReference>
<dbReference type="RefSeq" id="WP_146390324.1">
    <property type="nucleotide sequence ID" value="NZ_SJPK01000002.1"/>
</dbReference>
<accession>A0A5C5YF33</accession>
<name>A0A5C5YF33_9BACT</name>
<proteinExistence type="predicted"/>
<keyword evidence="3" id="KW-1185">Reference proteome</keyword>
<protein>
    <submittedName>
        <fullName evidence="2">Uncharacterized protein</fullName>
    </submittedName>
</protein>
<feature type="region of interest" description="Disordered" evidence="1">
    <location>
        <begin position="26"/>
        <end position="49"/>
    </location>
</feature>
<evidence type="ECO:0000313" key="3">
    <source>
        <dbReference type="Proteomes" id="UP000318053"/>
    </source>
</evidence>
<dbReference type="Proteomes" id="UP000318053">
    <property type="component" value="Unassembled WGS sequence"/>
</dbReference>